<dbReference type="AlphaFoldDB" id="A0A7G7MAZ4"/>
<gene>
    <name evidence="1" type="ORF">H6H00_16865</name>
</gene>
<accession>A0A7G7MAZ4</accession>
<dbReference type="EMBL" id="CP060131">
    <property type="protein sequence ID" value="QNG49955.1"/>
    <property type="molecule type" value="Genomic_DNA"/>
</dbReference>
<evidence type="ECO:0000313" key="2">
    <source>
        <dbReference type="Proteomes" id="UP000515728"/>
    </source>
</evidence>
<reference evidence="1 2" key="1">
    <citation type="submission" date="2020-08" db="EMBL/GenBank/DDBJ databases">
        <authorList>
            <person name="Mo P."/>
        </authorList>
    </citation>
    <scope>NUCLEOTIDE SEQUENCE [LARGE SCALE GENOMIC DNA]</scope>
    <source>
        <strain evidence="1 2">CGMCC 4.1532</strain>
    </source>
</reference>
<dbReference type="Pfam" id="PF11248">
    <property type="entry name" value="DUF3046"/>
    <property type="match status" value="1"/>
</dbReference>
<sequence length="64" mass="7255">MRLTQFRELMEGEFGAVRAASLAHDHVFAELGDRTVEQALEFGYDAREVWRAVCAAYDVPPARQ</sequence>
<organism evidence="1 2">
    <name type="scientific">Pseudonocardia petroleophila</name>
    <dbReference type="NCBI Taxonomy" id="37331"/>
    <lineage>
        <taxon>Bacteria</taxon>
        <taxon>Bacillati</taxon>
        <taxon>Actinomycetota</taxon>
        <taxon>Actinomycetes</taxon>
        <taxon>Pseudonocardiales</taxon>
        <taxon>Pseudonocardiaceae</taxon>
        <taxon>Pseudonocardia</taxon>
    </lineage>
</organism>
<dbReference type="InterPro" id="IPR021408">
    <property type="entry name" value="DUF3046"/>
</dbReference>
<name>A0A7G7MAZ4_9PSEU</name>
<keyword evidence="2" id="KW-1185">Reference proteome</keyword>
<proteinExistence type="predicted"/>
<protein>
    <submittedName>
        <fullName evidence="1">DUF3046 domain-containing protein</fullName>
    </submittedName>
</protein>
<dbReference type="RefSeq" id="WP_185716718.1">
    <property type="nucleotide sequence ID" value="NZ_BAAAWI010000001.1"/>
</dbReference>
<dbReference type="Proteomes" id="UP000515728">
    <property type="component" value="Chromosome"/>
</dbReference>
<dbReference type="KEGG" id="ppel:H6H00_16865"/>
<evidence type="ECO:0000313" key="1">
    <source>
        <dbReference type="EMBL" id="QNG49955.1"/>
    </source>
</evidence>